<evidence type="ECO:0000256" key="2">
    <source>
        <dbReference type="ARBA" id="ARBA00022448"/>
    </source>
</evidence>
<dbReference type="AlphaFoldDB" id="A0AA38CJN2"/>
<evidence type="ECO:0000313" key="8">
    <source>
        <dbReference type="EMBL" id="KAH9297963.1"/>
    </source>
</evidence>
<evidence type="ECO:0000256" key="4">
    <source>
        <dbReference type="ARBA" id="ARBA00023121"/>
    </source>
</evidence>
<keyword evidence="9" id="KW-1185">Reference proteome</keyword>
<evidence type="ECO:0000259" key="6">
    <source>
        <dbReference type="PROSITE" id="PS50004"/>
    </source>
</evidence>
<dbReference type="InterPro" id="IPR031468">
    <property type="entry name" value="SMP_LBD"/>
</dbReference>
<feature type="non-terminal residue" evidence="8">
    <location>
        <position position="299"/>
    </location>
</feature>
<feature type="domain" description="SMP-LTD" evidence="7">
    <location>
        <begin position="1"/>
        <end position="162"/>
    </location>
</feature>
<feature type="domain" description="C2" evidence="6">
    <location>
        <begin position="158"/>
        <end position="277"/>
    </location>
</feature>
<dbReference type="PROSITE" id="PS51847">
    <property type="entry name" value="SMP"/>
    <property type="match status" value="1"/>
</dbReference>
<dbReference type="PANTHER" id="PTHR10774">
    <property type="entry name" value="EXTENDED SYNAPTOTAGMIN-RELATED"/>
    <property type="match status" value="1"/>
</dbReference>
<dbReference type="PROSITE" id="PS50004">
    <property type="entry name" value="C2"/>
    <property type="match status" value="1"/>
</dbReference>
<evidence type="ECO:0000256" key="5">
    <source>
        <dbReference type="ARBA" id="ARBA00023136"/>
    </source>
</evidence>
<evidence type="ECO:0000313" key="9">
    <source>
        <dbReference type="Proteomes" id="UP000824469"/>
    </source>
</evidence>
<dbReference type="EMBL" id="JAHRHJ020000010">
    <property type="protein sequence ID" value="KAH9297963.1"/>
    <property type="molecule type" value="Genomic_DNA"/>
</dbReference>
<dbReference type="OMA" id="WPNRYVY"/>
<dbReference type="Pfam" id="PF00168">
    <property type="entry name" value="C2"/>
    <property type="match status" value="1"/>
</dbReference>
<feature type="non-terminal residue" evidence="8">
    <location>
        <position position="1"/>
    </location>
</feature>
<keyword evidence="2" id="KW-0813">Transport</keyword>
<dbReference type="InterPro" id="IPR000008">
    <property type="entry name" value="C2_dom"/>
</dbReference>
<name>A0AA38CJN2_TAXCH</name>
<reference evidence="8 9" key="1">
    <citation type="journal article" date="2021" name="Nat. Plants">
        <title>The Taxus genome provides insights into paclitaxel biosynthesis.</title>
        <authorList>
            <person name="Xiong X."/>
            <person name="Gou J."/>
            <person name="Liao Q."/>
            <person name="Li Y."/>
            <person name="Zhou Q."/>
            <person name="Bi G."/>
            <person name="Li C."/>
            <person name="Du R."/>
            <person name="Wang X."/>
            <person name="Sun T."/>
            <person name="Guo L."/>
            <person name="Liang H."/>
            <person name="Lu P."/>
            <person name="Wu Y."/>
            <person name="Zhang Z."/>
            <person name="Ro D.K."/>
            <person name="Shang Y."/>
            <person name="Huang S."/>
            <person name="Yan J."/>
        </authorList>
    </citation>
    <scope>NUCLEOTIDE SEQUENCE [LARGE SCALE GENOMIC DNA]</scope>
    <source>
        <strain evidence="8">Ta-2019</strain>
    </source>
</reference>
<dbReference type="SMART" id="SM00239">
    <property type="entry name" value="C2"/>
    <property type="match status" value="1"/>
</dbReference>
<dbReference type="CDD" id="cd00030">
    <property type="entry name" value="C2"/>
    <property type="match status" value="1"/>
</dbReference>
<keyword evidence="4" id="KW-0446">Lipid-binding</keyword>
<comment type="subcellular location">
    <subcellularLocation>
        <location evidence="1">Membrane</location>
    </subcellularLocation>
</comment>
<dbReference type="CDD" id="cd21677">
    <property type="entry name" value="SMP_SYT"/>
    <property type="match status" value="1"/>
</dbReference>
<evidence type="ECO:0000259" key="7">
    <source>
        <dbReference type="PROSITE" id="PS51847"/>
    </source>
</evidence>
<comment type="caution">
    <text evidence="8">The sequence shown here is derived from an EMBL/GenBank/DDBJ whole genome shotgun (WGS) entry which is preliminary data.</text>
</comment>
<dbReference type="InterPro" id="IPR045050">
    <property type="entry name" value="Synaptotagmin_plant"/>
</dbReference>
<dbReference type="GO" id="GO:0008289">
    <property type="term" value="F:lipid binding"/>
    <property type="evidence" value="ECO:0007669"/>
    <property type="project" value="UniProtKB-KW"/>
</dbReference>
<gene>
    <name evidence="8" type="ORF">KI387_029645</name>
</gene>
<dbReference type="Gene3D" id="2.60.40.150">
    <property type="entry name" value="C2 domain"/>
    <property type="match status" value="1"/>
</dbReference>
<dbReference type="Proteomes" id="UP000824469">
    <property type="component" value="Unassembled WGS sequence"/>
</dbReference>
<dbReference type="GO" id="GO:0016020">
    <property type="term" value="C:membrane"/>
    <property type="evidence" value="ECO:0007669"/>
    <property type="project" value="UniProtKB-SubCell"/>
</dbReference>
<evidence type="ECO:0000256" key="3">
    <source>
        <dbReference type="ARBA" id="ARBA00023055"/>
    </source>
</evidence>
<dbReference type="PANTHER" id="PTHR10774:SF207">
    <property type="entry name" value="CALCIUM-DEPENDENT LIPID-BINDING PROTEIN"/>
    <property type="match status" value="1"/>
</dbReference>
<dbReference type="SUPFAM" id="SSF49562">
    <property type="entry name" value="C2 domain (Calcium/lipid-binding domain, CaLB)"/>
    <property type="match status" value="1"/>
</dbReference>
<organism evidence="8 9">
    <name type="scientific">Taxus chinensis</name>
    <name type="common">Chinese yew</name>
    <name type="synonym">Taxus wallichiana var. chinensis</name>
    <dbReference type="NCBI Taxonomy" id="29808"/>
    <lineage>
        <taxon>Eukaryota</taxon>
        <taxon>Viridiplantae</taxon>
        <taxon>Streptophyta</taxon>
        <taxon>Embryophyta</taxon>
        <taxon>Tracheophyta</taxon>
        <taxon>Spermatophyta</taxon>
        <taxon>Pinopsida</taxon>
        <taxon>Pinidae</taxon>
        <taxon>Conifers II</taxon>
        <taxon>Cupressales</taxon>
        <taxon>Taxaceae</taxon>
        <taxon>Taxus</taxon>
    </lineage>
</organism>
<dbReference type="GO" id="GO:0006869">
    <property type="term" value="P:lipid transport"/>
    <property type="evidence" value="ECO:0007669"/>
    <property type="project" value="UniProtKB-KW"/>
</dbReference>
<sequence length="299" mass="33653">AMSYLLKEKLQLVLDDYKMGFVESLSVKSLVLGGRSPHFGGVRVLEGNDDEVILEAMFSLQCEKEEVVINVKTSGPDFTLRINDIYISGTLKLVFKPFKEELPGFGAIIVSLFEDPDMGFNIKVLGGDVKALPGVDNIIDNTIRTAVLDVLVWPNRYVYPVLPGDYSYLELRPVGVLDVSLIEATNLMNTDVLGKSDPFALLFVRLKTERIKRSSTKKNSLHPVWNEGFFIEVDDPYSQYLTIRLMDEETVKNAEFIGEAKYPLKELKPHEPKGLWLDLVYNPKTSAPEKSRGEVHLVL</sequence>
<dbReference type="InterPro" id="IPR035892">
    <property type="entry name" value="C2_domain_sf"/>
</dbReference>
<protein>
    <submittedName>
        <fullName evidence="8">Uncharacterized protein</fullName>
    </submittedName>
</protein>
<proteinExistence type="predicted"/>
<evidence type="ECO:0000256" key="1">
    <source>
        <dbReference type="ARBA" id="ARBA00004370"/>
    </source>
</evidence>
<keyword evidence="5" id="KW-0472">Membrane</keyword>
<accession>A0AA38CJN2</accession>
<keyword evidence="3" id="KW-0445">Lipid transport</keyword>
<dbReference type="GO" id="GO:0005783">
    <property type="term" value="C:endoplasmic reticulum"/>
    <property type="evidence" value="ECO:0007669"/>
    <property type="project" value="TreeGrafter"/>
</dbReference>